<evidence type="ECO:0000256" key="1">
    <source>
        <dbReference type="SAM" id="Phobius"/>
    </source>
</evidence>
<gene>
    <name evidence="3" type="ORF">MNBD_IGNAVI01-580</name>
</gene>
<keyword evidence="1" id="KW-0812">Transmembrane</keyword>
<sequence length="64" mass="7467">MELFSRTKNNNKPLITQIIALVPMSIFNHLILKFQSDKGCSKYKTYDQFVSMIFGQLNKLIWGI</sequence>
<evidence type="ECO:0000259" key="2">
    <source>
        <dbReference type="Pfam" id="PF14294"/>
    </source>
</evidence>
<protein>
    <recommendedName>
        <fullName evidence="2">DUF4372 domain-containing protein</fullName>
    </recommendedName>
</protein>
<proteinExistence type="predicted"/>
<feature type="domain" description="DUF4372" evidence="2">
    <location>
        <begin position="11"/>
        <end position="59"/>
    </location>
</feature>
<dbReference type="EMBL" id="UOGD01000073">
    <property type="protein sequence ID" value="VAX17266.1"/>
    <property type="molecule type" value="Genomic_DNA"/>
</dbReference>
<keyword evidence="1" id="KW-1133">Transmembrane helix</keyword>
<dbReference type="AlphaFoldDB" id="A0A3B1BG72"/>
<organism evidence="3">
    <name type="scientific">hydrothermal vent metagenome</name>
    <dbReference type="NCBI Taxonomy" id="652676"/>
    <lineage>
        <taxon>unclassified sequences</taxon>
        <taxon>metagenomes</taxon>
        <taxon>ecological metagenomes</taxon>
    </lineage>
</organism>
<name>A0A3B1BG72_9ZZZZ</name>
<evidence type="ECO:0000313" key="3">
    <source>
        <dbReference type="EMBL" id="VAX17266.1"/>
    </source>
</evidence>
<feature type="transmembrane region" description="Helical" evidence="1">
    <location>
        <begin position="14"/>
        <end position="32"/>
    </location>
</feature>
<dbReference type="InterPro" id="IPR025399">
    <property type="entry name" value="DUF4372"/>
</dbReference>
<dbReference type="Pfam" id="PF14294">
    <property type="entry name" value="DUF4372"/>
    <property type="match status" value="1"/>
</dbReference>
<reference evidence="3" key="1">
    <citation type="submission" date="2018-06" db="EMBL/GenBank/DDBJ databases">
        <authorList>
            <person name="Zhirakovskaya E."/>
        </authorList>
    </citation>
    <scope>NUCLEOTIDE SEQUENCE</scope>
</reference>
<keyword evidence="1" id="KW-0472">Membrane</keyword>
<accession>A0A3B1BG72</accession>